<dbReference type="PROSITE" id="PS51257">
    <property type="entry name" value="PROKAR_LIPOPROTEIN"/>
    <property type="match status" value="1"/>
</dbReference>
<dbReference type="RefSeq" id="WP_123266449.1">
    <property type="nucleotide sequence ID" value="NZ_RJUG01000004.1"/>
</dbReference>
<evidence type="ECO:0000313" key="2">
    <source>
        <dbReference type="Proteomes" id="UP000270224"/>
    </source>
</evidence>
<protein>
    <recommendedName>
        <fullName evidence="3">DUF4843 domain-containing protein</fullName>
    </recommendedName>
</protein>
<gene>
    <name evidence="1" type="ORF">EGI11_10880</name>
</gene>
<reference evidence="2" key="1">
    <citation type="submission" date="2018-11" db="EMBL/GenBank/DDBJ databases">
        <title>Proposal to divide the Flavobacteriaceae and reorganize its genera based on Amino Acid Identity values calculated from whole genome sequences.</title>
        <authorList>
            <person name="Nicholson A.C."/>
            <person name="Gulvik C.A."/>
            <person name="Whitney A.M."/>
            <person name="Humrighouse B.W."/>
            <person name="Bell M."/>
            <person name="Holmens B."/>
            <person name="Steigerwalt A."/>
            <person name="Villarma A."/>
            <person name="Sheth M."/>
            <person name="Batra D."/>
            <person name="Pryor J."/>
            <person name="Bernardet J.-F."/>
            <person name="Hugo C."/>
            <person name="Kampfer P."/>
            <person name="Newman J."/>
            <person name="Mcquiston J.R."/>
        </authorList>
    </citation>
    <scope>NUCLEOTIDE SEQUENCE [LARGE SCALE GENOMIC DNA]</scope>
    <source>
        <strain evidence="2">H3056</strain>
    </source>
</reference>
<proteinExistence type="predicted"/>
<dbReference type="AlphaFoldDB" id="A0A3N0WT60"/>
<accession>A0A3N0WT60</accession>
<sequence length="254" mass="26852">MKNIILKLTLLLTGFIFITGCLDQDRVDFGKGPTVVQFAKATETKSFVQKGTGELTDYNVVIQSFGGDNMPTTEPITVTVAVAASSEAKDGVEVTIPTKTVTIPAGANSANLLVKVNADKLTVGTPKQLVLEIVSSSQTVSNGKEKMSIKLQAICESNLAGTYVYTTGTKREVTVKATTTGNYTVSGDNAFSSAYSFNFSDNCGNLTVTGGYLTDNFGIPVSGTGTVDKTTGNITINYTAEGYFTARPMTLQKK</sequence>
<comment type="caution">
    <text evidence="1">The sequence shown here is derived from an EMBL/GenBank/DDBJ whole genome shotgun (WGS) entry which is preliminary data.</text>
</comment>
<evidence type="ECO:0000313" key="1">
    <source>
        <dbReference type="EMBL" id="ROI08143.1"/>
    </source>
</evidence>
<evidence type="ECO:0008006" key="3">
    <source>
        <dbReference type="Google" id="ProtNLM"/>
    </source>
</evidence>
<dbReference type="OrthoDB" id="1450996at2"/>
<name>A0A3N0WT60_9FLAO</name>
<organism evidence="1 2">
    <name type="scientific">Kaistella daneshvariae</name>
    <dbReference type="NCBI Taxonomy" id="2487074"/>
    <lineage>
        <taxon>Bacteria</taxon>
        <taxon>Pseudomonadati</taxon>
        <taxon>Bacteroidota</taxon>
        <taxon>Flavobacteriia</taxon>
        <taxon>Flavobacteriales</taxon>
        <taxon>Weeksellaceae</taxon>
        <taxon>Chryseobacterium group</taxon>
        <taxon>Kaistella</taxon>
    </lineage>
</organism>
<dbReference type="Proteomes" id="UP000270224">
    <property type="component" value="Unassembled WGS sequence"/>
</dbReference>
<dbReference type="EMBL" id="RJUG01000004">
    <property type="protein sequence ID" value="ROI08143.1"/>
    <property type="molecule type" value="Genomic_DNA"/>
</dbReference>